<reference evidence="2" key="1">
    <citation type="submission" date="2022-08" db="EMBL/GenBank/DDBJ databases">
        <title>Novel sulfate-reducing endosymbionts in the free-living metamonad Anaeramoeba.</title>
        <authorList>
            <person name="Jerlstrom-Hultqvist J."/>
            <person name="Cepicka I."/>
            <person name="Gallot-Lavallee L."/>
            <person name="Salas-Leiva D."/>
            <person name="Curtis B.A."/>
            <person name="Zahonova K."/>
            <person name="Pipaliya S."/>
            <person name="Dacks J."/>
            <person name="Roger A.J."/>
        </authorList>
    </citation>
    <scope>NUCLEOTIDE SEQUENCE</scope>
    <source>
        <strain evidence="2">Schooner1</strain>
    </source>
</reference>
<organism evidence="2 3">
    <name type="scientific">Anaeramoeba flamelloides</name>
    <dbReference type="NCBI Taxonomy" id="1746091"/>
    <lineage>
        <taxon>Eukaryota</taxon>
        <taxon>Metamonada</taxon>
        <taxon>Anaeramoebidae</taxon>
        <taxon>Anaeramoeba</taxon>
    </lineage>
</organism>
<feature type="compositionally biased region" description="Basic and acidic residues" evidence="1">
    <location>
        <begin position="122"/>
        <end position="140"/>
    </location>
</feature>
<evidence type="ECO:0000313" key="2">
    <source>
        <dbReference type="EMBL" id="KAJ6250237.1"/>
    </source>
</evidence>
<accession>A0ABQ8Z050</accession>
<dbReference type="EMBL" id="JAOAOG010000084">
    <property type="protein sequence ID" value="KAJ6250237.1"/>
    <property type="molecule type" value="Genomic_DNA"/>
</dbReference>
<protein>
    <submittedName>
        <fullName evidence="2">Uncharacterized protein</fullName>
    </submittedName>
</protein>
<gene>
    <name evidence="2" type="ORF">M0813_16293</name>
</gene>
<proteinExistence type="predicted"/>
<evidence type="ECO:0000256" key="1">
    <source>
        <dbReference type="SAM" id="MobiDB-lite"/>
    </source>
</evidence>
<evidence type="ECO:0000313" key="3">
    <source>
        <dbReference type="Proteomes" id="UP001150062"/>
    </source>
</evidence>
<sequence>MTSKYDGVSNFINTVQTKRQRERDLKKKQKKKAIEIQNFSFYPTENKETTEPKETRKKKIKNYIAEKKKEWRRSTLESSSFEENDTKEIDKQIKKLEKVTTKEAAKLESKLKRFQSHINNLNEKENEKETEKETEKEKESQIPLPKVNIGTIEIAEHLIRKIKEKIDLKKEKQEQLKENKETVSEIRYSIICDEIAYEKTQSIFHFLKSLYELQNFVDSKNLNNSQKKTFIEKLEHKLEYSPTSEKTINFIFKNLKLKIENVPITKNYYQNYKKKNTKAINNSKKDQVIKSLKVGRIVAYLRNYKLEDFSGNLIIDTISQLIYLKNKKRKKWENRNKIPVLRSFDTNNFALAITSDTGVIKSEILKELKKITNAKQFNIYRDRDIQIREIAIKSFQQNESRNQNPEKEISVVVQIASQVILKQLLQECVIEFNKLDQDY</sequence>
<dbReference type="Proteomes" id="UP001150062">
    <property type="component" value="Unassembled WGS sequence"/>
</dbReference>
<comment type="caution">
    <text evidence="2">The sequence shown here is derived from an EMBL/GenBank/DDBJ whole genome shotgun (WGS) entry which is preliminary data.</text>
</comment>
<name>A0ABQ8Z050_9EUKA</name>
<feature type="region of interest" description="Disordered" evidence="1">
    <location>
        <begin position="117"/>
        <end position="142"/>
    </location>
</feature>
<keyword evidence="3" id="KW-1185">Reference proteome</keyword>